<dbReference type="InterPro" id="IPR036663">
    <property type="entry name" value="Fumarylacetoacetase_C_sf"/>
</dbReference>
<protein>
    <submittedName>
        <fullName evidence="3">FAA hydrolase family protein</fullName>
    </submittedName>
</protein>
<evidence type="ECO:0000256" key="1">
    <source>
        <dbReference type="ARBA" id="ARBA00022723"/>
    </source>
</evidence>
<dbReference type="PANTHER" id="PTHR11820:SF90">
    <property type="entry name" value="FLUTATHIONE S-TRANSFERASE"/>
    <property type="match status" value="1"/>
</dbReference>
<dbReference type="EMBL" id="QOVG01000003">
    <property type="protein sequence ID" value="NDK38292.1"/>
    <property type="molecule type" value="Genomic_DNA"/>
</dbReference>
<name>A0ABX0A9V7_9GAMM</name>
<keyword evidence="1" id="KW-0479">Metal-binding</keyword>
<sequence>MTDLIPTPAQARVPVRGGGTFPVRRIYCVGRNFADHAREMGAVAPASKAERGQPVFFLKPADAVVTGNANVPYPPGTRDLHHEVELVVAIGIDAAPGVIALEDAPALIFAYGVGLDLTRRDLQGAAKAKGLPWDTGKGFDHSAPVSELVPAAEVDALADRSLTLVVNDSVRQQGSLHDLIWDVPDILHELSKLFALKAGDLVFMGTPAGVGPLLPGDAFVATLEGVAELRGRITA</sequence>
<evidence type="ECO:0000259" key="2">
    <source>
        <dbReference type="Pfam" id="PF01557"/>
    </source>
</evidence>
<evidence type="ECO:0000313" key="4">
    <source>
        <dbReference type="Proteomes" id="UP001429354"/>
    </source>
</evidence>
<feature type="domain" description="Fumarylacetoacetase-like C-terminal" evidence="2">
    <location>
        <begin position="26"/>
        <end position="233"/>
    </location>
</feature>
<keyword evidence="4" id="KW-1185">Reference proteome</keyword>
<dbReference type="InterPro" id="IPR011234">
    <property type="entry name" value="Fumarylacetoacetase-like_C"/>
</dbReference>
<dbReference type="PANTHER" id="PTHR11820">
    <property type="entry name" value="ACYLPYRUVASE"/>
    <property type="match status" value="1"/>
</dbReference>
<dbReference type="RefSeq" id="WP_162348859.1">
    <property type="nucleotide sequence ID" value="NZ_QOVG01000003.1"/>
</dbReference>
<dbReference type="GO" id="GO:0016787">
    <property type="term" value="F:hydrolase activity"/>
    <property type="evidence" value="ECO:0007669"/>
    <property type="project" value="UniProtKB-KW"/>
</dbReference>
<keyword evidence="3" id="KW-0378">Hydrolase</keyword>
<dbReference type="Gene3D" id="3.90.850.10">
    <property type="entry name" value="Fumarylacetoacetase-like, C-terminal domain"/>
    <property type="match status" value="1"/>
</dbReference>
<gene>
    <name evidence="3" type="ORF">DT603_05485</name>
</gene>
<reference evidence="3 4" key="1">
    <citation type="submission" date="2018-07" db="EMBL/GenBank/DDBJ databases">
        <title>Whole genome Sequencing of Pseudoxanthomonas gei KCTC 32298 (T).</title>
        <authorList>
            <person name="Kumar S."/>
            <person name="Bansal K."/>
            <person name="Kaur A."/>
            <person name="Patil P."/>
            <person name="Sharma S."/>
            <person name="Patil P.B."/>
        </authorList>
    </citation>
    <scope>NUCLEOTIDE SEQUENCE [LARGE SCALE GENOMIC DNA]</scope>
    <source>
        <strain evidence="3 4">KCTC 32298</strain>
    </source>
</reference>
<dbReference type="Proteomes" id="UP001429354">
    <property type="component" value="Unassembled WGS sequence"/>
</dbReference>
<organism evidence="3 4">
    <name type="scientific">Pseudoxanthomonas gei</name>
    <dbReference type="NCBI Taxonomy" id="1383030"/>
    <lineage>
        <taxon>Bacteria</taxon>
        <taxon>Pseudomonadati</taxon>
        <taxon>Pseudomonadota</taxon>
        <taxon>Gammaproteobacteria</taxon>
        <taxon>Lysobacterales</taxon>
        <taxon>Lysobacteraceae</taxon>
        <taxon>Pseudoxanthomonas</taxon>
    </lineage>
</organism>
<dbReference type="SUPFAM" id="SSF56529">
    <property type="entry name" value="FAH"/>
    <property type="match status" value="1"/>
</dbReference>
<proteinExistence type="predicted"/>
<evidence type="ECO:0000313" key="3">
    <source>
        <dbReference type="EMBL" id="NDK38292.1"/>
    </source>
</evidence>
<dbReference type="Pfam" id="PF01557">
    <property type="entry name" value="FAA_hydrolase"/>
    <property type="match status" value="1"/>
</dbReference>
<comment type="caution">
    <text evidence="3">The sequence shown here is derived from an EMBL/GenBank/DDBJ whole genome shotgun (WGS) entry which is preliminary data.</text>
</comment>
<accession>A0ABX0A9V7</accession>